<organism evidence="9 10">
    <name type="scientific">Crenothrix polyspora</name>
    <dbReference type="NCBI Taxonomy" id="360316"/>
    <lineage>
        <taxon>Bacteria</taxon>
        <taxon>Pseudomonadati</taxon>
        <taxon>Pseudomonadota</taxon>
        <taxon>Gammaproteobacteria</taxon>
        <taxon>Methylococcales</taxon>
        <taxon>Crenotrichaceae</taxon>
        <taxon>Crenothrix</taxon>
    </lineage>
</organism>
<sequence>MDETAEPSVADIKALCLRLLTRREHSQQELLQKLRLKGYSKQDCLPVIEVLTQQNWQSDSRYAEIYARSCIQRGYGPVFIQYNLRQHGVDDIDLDGLVQEIAGSWAEQIEQVYAKKYSQKAITDKNDWAKRSRFLLQRGFSQIMVNGLFDALK</sequence>
<evidence type="ECO:0000313" key="9">
    <source>
        <dbReference type="EMBL" id="SJM95848.1"/>
    </source>
</evidence>
<comment type="function">
    <text evidence="5">Modulates RecA activity.</text>
</comment>
<dbReference type="GO" id="GO:0005737">
    <property type="term" value="C:cytoplasm"/>
    <property type="evidence" value="ECO:0007669"/>
    <property type="project" value="UniProtKB-SubCell"/>
</dbReference>
<feature type="domain" description="RecX third three-helical" evidence="7">
    <location>
        <begin position="107"/>
        <end position="142"/>
    </location>
</feature>
<name>A0A1R4HHW8_9GAMM</name>
<evidence type="ECO:0000256" key="4">
    <source>
        <dbReference type="ARBA" id="ARBA00022490"/>
    </source>
</evidence>
<evidence type="ECO:0000256" key="5">
    <source>
        <dbReference type="HAMAP-Rule" id="MF_01114"/>
    </source>
</evidence>
<comment type="similarity">
    <text evidence="2 5">Belongs to the RecX family.</text>
</comment>
<evidence type="ECO:0000256" key="1">
    <source>
        <dbReference type="ARBA" id="ARBA00004496"/>
    </source>
</evidence>
<evidence type="ECO:0000256" key="2">
    <source>
        <dbReference type="ARBA" id="ARBA00009695"/>
    </source>
</evidence>
<dbReference type="EMBL" id="FUKI01000159">
    <property type="protein sequence ID" value="SJM95848.1"/>
    <property type="molecule type" value="Genomic_DNA"/>
</dbReference>
<dbReference type="Pfam" id="PF21982">
    <property type="entry name" value="RecX_HTH1"/>
    <property type="match status" value="1"/>
</dbReference>
<keyword evidence="10" id="KW-1185">Reference proteome</keyword>
<feature type="domain" description="RecX second three-helical" evidence="6">
    <location>
        <begin position="58"/>
        <end position="91"/>
    </location>
</feature>
<evidence type="ECO:0000256" key="3">
    <source>
        <dbReference type="ARBA" id="ARBA00018111"/>
    </source>
</evidence>
<dbReference type="HAMAP" id="MF_01114">
    <property type="entry name" value="RecX"/>
    <property type="match status" value="1"/>
</dbReference>
<dbReference type="OrthoDB" id="7066780at2"/>
<gene>
    <name evidence="5 9" type="primary">recX</name>
    <name evidence="9" type="ORF">CRENPOLYSF1_80019</name>
</gene>
<evidence type="ECO:0000259" key="7">
    <source>
        <dbReference type="Pfam" id="PF21981"/>
    </source>
</evidence>
<dbReference type="Pfam" id="PF21981">
    <property type="entry name" value="RecX_HTH3"/>
    <property type="match status" value="1"/>
</dbReference>
<dbReference type="InterPro" id="IPR053925">
    <property type="entry name" value="RecX_HTH_3rd"/>
</dbReference>
<evidence type="ECO:0000259" key="8">
    <source>
        <dbReference type="Pfam" id="PF21982"/>
    </source>
</evidence>
<dbReference type="Pfam" id="PF02631">
    <property type="entry name" value="RecX_HTH2"/>
    <property type="match status" value="1"/>
</dbReference>
<dbReference type="PANTHER" id="PTHR33602">
    <property type="entry name" value="REGULATORY PROTEIN RECX FAMILY PROTEIN"/>
    <property type="match status" value="1"/>
</dbReference>
<protein>
    <recommendedName>
        <fullName evidence="3 5">Regulatory protein RecX</fullName>
    </recommendedName>
</protein>
<dbReference type="InterPro" id="IPR003783">
    <property type="entry name" value="Regulatory_RecX"/>
</dbReference>
<dbReference type="RefSeq" id="WP_087144966.1">
    <property type="nucleotide sequence ID" value="NZ_FUKI01000159.1"/>
</dbReference>
<dbReference type="PANTHER" id="PTHR33602:SF1">
    <property type="entry name" value="REGULATORY PROTEIN RECX FAMILY PROTEIN"/>
    <property type="match status" value="1"/>
</dbReference>
<comment type="subcellular location">
    <subcellularLocation>
        <location evidence="1 5">Cytoplasm</location>
    </subcellularLocation>
</comment>
<dbReference type="GO" id="GO:0006282">
    <property type="term" value="P:regulation of DNA repair"/>
    <property type="evidence" value="ECO:0007669"/>
    <property type="project" value="UniProtKB-UniRule"/>
</dbReference>
<feature type="domain" description="RecX first three-helical" evidence="8">
    <location>
        <begin position="13"/>
        <end position="49"/>
    </location>
</feature>
<proteinExistence type="inferred from homology"/>
<dbReference type="InterPro" id="IPR053924">
    <property type="entry name" value="RecX_HTH_2nd"/>
</dbReference>
<dbReference type="InterPro" id="IPR036388">
    <property type="entry name" value="WH-like_DNA-bd_sf"/>
</dbReference>
<accession>A0A1R4HHW8</accession>
<evidence type="ECO:0000259" key="6">
    <source>
        <dbReference type="Pfam" id="PF02631"/>
    </source>
</evidence>
<reference evidence="10" key="1">
    <citation type="submission" date="2017-02" db="EMBL/GenBank/DDBJ databases">
        <authorList>
            <person name="Daims H."/>
        </authorList>
    </citation>
    <scope>NUCLEOTIDE SEQUENCE [LARGE SCALE GENOMIC DNA]</scope>
</reference>
<keyword evidence="4 5" id="KW-0963">Cytoplasm</keyword>
<dbReference type="Proteomes" id="UP000195667">
    <property type="component" value="Unassembled WGS sequence"/>
</dbReference>
<evidence type="ECO:0000313" key="10">
    <source>
        <dbReference type="Proteomes" id="UP000195667"/>
    </source>
</evidence>
<dbReference type="AlphaFoldDB" id="A0A1R4HHW8"/>
<dbReference type="InterPro" id="IPR053926">
    <property type="entry name" value="RecX_HTH_1st"/>
</dbReference>
<dbReference type="Gene3D" id="1.10.10.10">
    <property type="entry name" value="Winged helix-like DNA-binding domain superfamily/Winged helix DNA-binding domain"/>
    <property type="match status" value="3"/>
</dbReference>